<name>A0ABW0I0U8_9BACL</name>
<evidence type="ECO:0000313" key="2">
    <source>
        <dbReference type="EMBL" id="MFC5406459.1"/>
    </source>
</evidence>
<dbReference type="Proteomes" id="UP001596113">
    <property type="component" value="Unassembled WGS sequence"/>
</dbReference>
<sequence length="115" mass="12937">SKITQGKVVDLIQRYVGNNTSGGRRKAFFPVIEYFDELEQCTKKFESNGGTSLNLSPQIGDEIKIRYLNHNGNTKAVIDSFFFKYGFSLLFILVGLLFSIIGIAIESNSGWSNFR</sequence>
<proteinExistence type="predicted"/>
<organism evidence="2 3">
    <name type="scientific">Cohnella soli</name>
    <dbReference type="NCBI Taxonomy" id="425005"/>
    <lineage>
        <taxon>Bacteria</taxon>
        <taxon>Bacillati</taxon>
        <taxon>Bacillota</taxon>
        <taxon>Bacilli</taxon>
        <taxon>Bacillales</taxon>
        <taxon>Paenibacillaceae</taxon>
        <taxon>Cohnella</taxon>
    </lineage>
</organism>
<reference evidence="3" key="1">
    <citation type="journal article" date="2019" name="Int. J. Syst. Evol. Microbiol.">
        <title>The Global Catalogue of Microorganisms (GCM) 10K type strain sequencing project: providing services to taxonomists for standard genome sequencing and annotation.</title>
        <authorList>
            <consortium name="The Broad Institute Genomics Platform"/>
            <consortium name="The Broad Institute Genome Sequencing Center for Infectious Disease"/>
            <person name="Wu L."/>
            <person name="Ma J."/>
        </authorList>
    </citation>
    <scope>NUCLEOTIDE SEQUENCE [LARGE SCALE GENOMIC DNA]</scope>
    <source>
        <strain evidence="3">CGMCC 1.18575</strain>
    </source>
</reference>
<gene>
    <name evidence="2" type="ORF">ACFPOF_27320</name>
</gene>
<feature type="transmembrane region" description="Helical" evidence="1">
    <location>
        <begin position="85"/>
        <end position="105"/>
    </location>
</feature>
<evidence type="ECO:0000313" key="3">
    <source>
        <dbReference type="Proteomes" id="UP001596113"/>
    </source>
</evidence>
<evidence type="ECO:0000256" key="1">
    <source>
        <dbReference type="SAM" id="Phobius"/>
    </source>
</evidence>
<protein>
    <submittedName>
        <fullName evidence="2">DUF3592 domain-containing protein</fullName>
    </submittedName>
</protein>
<keyword evidence="1" id="KW-1133">Transmembrane helix</keyword>
<keyword evidence="1" id="KW-0472">Membrane</keyword>
<comment type="caution">
    <text evidence="2">The sequence shown here is derived from an EMBL/GenBank/DDBJ whole genome shotgun (WGS) entry which is preliminary data.</text>
</comment>
<feature type="non-terminal residue" evidence="2">
    <location>
        <position position="1"/>
    </location>
</feature>
<keyword evidence="3" id="KW-1185">Reference proteome</keyword>
<dbReference type="RefSeq" id="WP_378138560.1">
    <property type="nucleotide sequence ID" value="NZ_JBHSMI010000054.1"/>
</dbReference>
<dbReference type="EMBL" id="JBHSMI010000054">
    <property type="protein sequence ID" value="MFC5406459.1"/>
    <property type="molecule type" value="Genomic_DNA"/>
</dbReference>
<keyword evidence="1" id="KW-0812">Transmembrane</keyword>
<accession>A0ABW0I0U8</accession>